<reference evidence="9" key="1">
    <citation type="submission" date="2008-03" db="EMBL/GenBank/DDBJ databases">
        <title>Complete sequence of chromosome of Beijerinckia indica subsp. indica ATCC 9039.</title>
        <authorList>
            <consortium name="US DOE Joint Genome Institute"/>
            <person name="Copeland A."/>
            <person name="Lucas S."/>
            <person name="Lapidus A."/>
            <person name="Glavina del Rio T."/>
            <person name="Dalin E."/>
            <person name="Tice H."/>
            <person name="Bruce D."/>
            <person name="Goodwin L."/>
            <person name="Pitluck S."/>
            <person name="LaButti K."/>
            <person name="Schmutz J."/>
            <person name="Larimer F."/>
            <person name="Land M."/>
            <person name="Hauser L."/>
            <person name="Kyrpides N."/>
            <person name="Mikhailova N."/>
            <person name="Dunfield P.F."/>
            <person name="Dedysh S.N."/>
            <person name="Liesack W."/>
            <person name="Saw J.H."/>
            <person name="Alam M."/>
            <person name="Chen Y."/>
            <person name="Murrell J.C."/>
            <person name="Richardson P."/>
        </authorList>
    </citation>
    <scope>NUCLEOTIDE SEQUENCE [LARGE SCALE GENOMIC DNA]</scope>
    <source>
        <strain evidence="9">ATCC 9039 / DSM 1715 / NCIMB 8712</strain>
    </source>
</reference>
<proteinExistence type="inferred from homology"/>
<keyword evidence="3 7" id="KW-0479">Metal-binding</keyword>
<dbReference type="GO" id="GO:0004089">
    <property type="term" value="F:carbonate dehydratase activity"/>
    <property type="evidence" value="ECO:0007669"/>
    <property type="project" value="UniProtKB-EC"/>
</dbReference>
<keyword evidence="9" id="KW-1185">Reference proteome</keyword>
<dbReference type="KEGG" id="bid:Bind_1187"/>
<protein>
    <recommendedName>
        <fullName evidence="2">carbonic anhydrase</fullName>
        <ecNumber evidence="2">4.2.1.1</ecNumber>
    </recommendedName>
</protein>
<keyword evidence="4 7" id="KW-0862">Zinc</keyword>
<evidence type="ECO:0000313" key="9">
    <source>
        <dbReference type="Proteomes" id="UP000001695"/>
    </source>
</evidence>
<dbReference type="PANTHER" id="PTHR11002:SF76">
    <property type="entry name" value="CARBONIC ANHYDRASE"/>
    <property type="match status" value="1"/>
</dbReference>
<evidence type="ECO:0000256" key="1">
    <source>
        <dbReference type="ARBA" id="ARBA00006217"/>
    </source>
</evidence>
<dbReference type="OrthoDB" id="9797527at2"/>
<dbReference type="SUPFAM" id="SSF53056">
    <property type="entry name" value="beta-carbonic anhydrase, cab"/>
    <property type="match status" value="1"/>
</dbReference>
<evidence type="ECO:0000256" key="2">
    <source>
        <dbReference type="ARBA" id="ARBA00012925"/>
    </source>
</evidence>
<dbReference type="SMART" id="SM00947">
    <property type="entry name" value="Pro_CA"/>
    <property type="match status" value="1"/>
</dbReference>
<gene>
    <name evidence="8" type="ordered locus">Bind_1187</name>
</gene>
<reference evidence="8 9" key="2">
    <citation type="journal article" date="2010" name="J. Bacteriol.">
        <title>Complete genome sequence of Beijerinckia indica subsp. indica.</title>
        <authorList>
            <person name="Tamas I."/>
            <person name="Dedysh S.N."/>
            <person name="Liesack W."/>
            <person name="Stott M.B."/>
            <person name="Alam M."/>
            <person name="Murrell J.C."/>
            <person name="Dunfield P.F."/>
        </authorList>
    </citation>
    <scope>NUCLEOTIDE SEQUENCE [LARGE SCALE GENOMIC DNA]</scope>
    <source>
        <strain evidence="9">ATCC 9039 / DSM 1715 / NCIMB 8712</strain>
    </source>
</reference>
<dbReference type="Pfam" id="PF00484">
    <property type="entry name" value="Pro_CA"/>
    <property type="match status" value="1"/>
</dbReference>
<dbReference type="PANTHER" id="PTHR11002">
    <property type="entry name" value="CARBONIC ANHYDRASE"/>
    <property type="match status" value="1"/>
</dbReference>
<comment type="cofactor">
    <cofactor evidence="7">
        <name>Zn(2+)</name>
        <dbReference type="ChEBI" id="CHEBI:29105"/>
    </cofactor>
    <text evidence="7">Binds 1 zinc ion per subunit.</text>
</comment>
<dbReference type="eggNOG" id="COG0288">
    <property type="taxonomic scope" value="Bacteria"/>
</dbReference>
<dbReference type="Proteomes" id="UP000001695">
    <property type="component" value="Chromosome"/>
</dbReference>
<dbReference type="RefSeq" id="WP_012384186.1">
    <property type="nucleotide sequence ID" value="NC_010581.1"/>
</dbReference>
<comment type="similarity">
    <text evidence="1">Belongs to the beta-class carbonic anhydrase family.</text>
</comment>
<dbReference type="Gene3D" id="3.40.1050.10">
    <property type="entry name" value="Carbonic anhydrase"/>
    <property type="match status" value="1"/>
</dbReference>
<dbReference type="InterPro" id="IPR001765">
    <property type="entry name" value="Carbonic_anhydrase"/>
</dbReference>
<evidence type="ECO:0000256" key="3">
    <source>
        <dbReference type="ARBA" id="ARBA00022723"/>
    </source>
</evidence>
<feature type="binding site" evidence="7">
    <location>
        <position position="58"/>
    </location>
    <ligand>
        <name>Zn(2+)</name>
        <dbReference type="ChEBI" id="CHEBI:29105"/>
    </ligand>
</feature>
<dbReference type="EC" id="4.2.1.1" evidence="2"/>
<evidence type="ECO:0000256" key="6">
    <source>
        <dbReference type="ARBA" id="ARBA00048348"/>
    </source>
</evidence>
<dbReference type="InterPro" id="IPR036874">
    <property type="entry name" value="Carbonic_anhydrase_sf"/>
</dbReference>
<name>B2IJ66_BEII9</name>
<accession>B2IJ66</accession>
<dbReference type="EMBL" id="CP001016">
    <property type="protein sequence ID" value="ACB94829.1"/>
    <property type="molecule type" value="Genomic_DNA"/>
</dbReference>
<organism evidence="8 9">
    <name type="scientific">Beijerinckia indica subsp. indica (strain ATCC 9039 / DSM 1715 / NCIMB 8712)</name>
    <dbReference type="NCBI Taxonomy" id="395963"/>
    <lineage>
        <taxon>Bacteria</taxon>
        <taxon>Pseudomonadati</taxon>
        <taxon>Pseudomonadota</taxon>
        <taxon>Alphaproteobacteria</taxon>
        <taxon>Hyphomicrobiales</taxon>
        <taxon>Beijerinckiaceae</taxon>
        <taxon>Beijerinckia</taxon>
    </lineage>
</organism>
<evidence type="ECO:0000256" key="4">
    <source>
        <dbReference type="ARBA" id="ARBA00022833"/>
    </source>
</evidence>
<dbReference type="HOGENOM" id="CLU_053879_5_3_5"/>
<dbReference type="AlphaFoldDB" id="B2IJ66"/>
<evidence type="ECO:0000256" key="7">
    <source>
        <dbReference type="PIRSR" id="PIRSR601765-1"/>
    </source>
</evidence>
<feature type="binding site" evidence="7">
    <location>
        <position position="60"/>
    </location>
    <ligand>
        <name>Zn(2+)</name>
        <dbReference type="ChEBI" id="CHEBI:29105"/>
    </ligand>
</feature>
<evidence type="ECO:0000256" key="5">
    <source>
        <dbReference type="ARBA" id="ARBA00023239"/>
    </source>
</evidence>
<feature type="binding site" evidence="7">
    <location>
        <position position="122"/>
    </location>
    <ligand>
        <name>Zn(2+)</name>
        <dbReference type="ChEBI" id="CHEBI:29105"/>
    </ligand>
</feature>
<sequence length="242" mass="27050">MSDLTPPPSSDDPNRLLLPPHLVEGYEAFLTGRFKQERDHYRHLAEAGQKPRVMLIGCCDSRVSPEVIFDVDHGDIFVVRNVAALVPPYHPNNDLHGTSAALEFGIMGLRIEHIVVMGHARCGGIKNFAHADADPYQRPLSSGDFIGKWMSLIEPAAARLGHARDPLEKYVEDLALESIIQSLINLRTFPWIKNLEERGIIKLHGAYFDIANAVLRVFDPLKERFVAISSAIHAEAFAEPRF</sequence>
<dbReference type="GO" id="GO:0008270">
    <property type="term" value="F:zinc ion binding"/>
    <property type="evidence" value="ECO:0007669"/>
    <property type="project" value="InterPro"/>
</dbReference>
<feature type="binding site" evidence="7">
    <location>
        <position position="119"/>
    </location>
    <ligand>
        <name>Zn(2+)</name>
        <dbReference type="ChEBI" id="CHEBI:29105"/>
    </ligand>
</feature>
<keyword evidence="5 8" id="KW-0456">Lyase</keyword>
<comment type="catalytic activity">
    <reaction evidence="6">
        <text>hydrogencarbonate + H(+) = CO2 + H2O</text>
        <dbReference type="Rhea" id="RHEA:10748"/>
        <dbReference type="ChEBI" id="CHEBI:15377"/>
        <dbReference type="ChEBI" id="CHEBI:15378"/>
        <dbReference type="ChEBI" id="CHEBI:16526"/>
        <dbReference type="ChEBI" id="CHEBI:17544"/>
        <dbReference type="EC" id="4.2.1.1"/>
    </reaction>
</comment>
<evidence type="ECO:0000313" key="8">
    <source>
        <dbReference type="EMBL" id="ACB94829.1"/>
    </source>
</evidence>